<dbReference type="PANTHER" id="PTHR47091">
    <property type="entry name" value="ALPHA-PROTEIN KINASE 2-RELATED"/>
    <property type="match status" value="1"/>
</dbReference>
<feature type="region of interest" description="Disordered" evidence="1">
    <location>
        <begin position="31"/>
        <end position="78"/>
    </location>
</feature>
<name>A0ABD0QRG4_CIRMR</name>
<evidence type="ECO:0000313" key="3">
    <source>
        <dbReference type="Proteomes" id="UP001529510"/>
    </source>
</evidence>
<dbReference type="Proteomes" id="UP001529510">
    <property type="component" value="Unassembled WGS sequence"/>
</dbReference>
<dbReference type="AlphaFoldDB" id="A0ABD0QRG4"/>
<feature type="compositionally biased region" description="Low complexity" evidence="1">
    <location>
        <begin position="36"/>
        <end position="45"/>
    </location>
</feature>
<dbReference type="PANTHER" id="PTHR47091:SF1">
    <property type="entry name" value="ALPHA-PROTEIN KINASE 3"/>
    <property type="match status" value="1"/>
</dbReference>
<organism evidence="2 3">
    <name type="scientific">Cirrhinus mrigala</name>
    <name type="common">Mrigala</name>
    <dbReference type="NCBI Taxonomy" id="683832"/>
    <lineage>
        <taxon>Eukaryota</taxon>
        <taxon>Metazoa</taxon>
        <taxon>Chordata</taxon>
        <taxon>Craniata</taxon>
        <taxon>Vertebrata</taxon>
        <taxon>Euteleostomi</taxon>
        <taxon>Actinopterygii</taxon>
        <taxon>Neopterygii</taxon>
        <taxon>Teleostei</taxon>
        <taxon>Ostariophysi</taxon>
        <taxon>Cypriniformes</taxon>
        <taxon>Cyprinidae</taxon>
        <taxon>Labeoninae</taxon>
        <taxon>Labeonini</taxon>
        <taxon>Cirrhinus</taxon>
    </lineage>
</organism>
<dbReference type="EMBL" id="JAMKFB020000007">
    <property type="protein sequence ID" value="KAL0188320.1"/>
    <property type="molecule type" value="Genomic_DNA"/>
</dbReference>
<evidence type="ECO:0000256" key="1">
    <source>
        <dbReference type="SAM" id="MobiDB-lite"/>
    </source>
</evidence>
<comment type="caution">
    <text evidence="2">The sequence shown here is derived from an EMBL/GenBank/DDBJ whole genome shotgun (WGS) entry which is preliminary data.</text>
</comment>
<accession>A0ABD0QRG4</accession>
<feature type="compositionally biased region" description="Basic residues" evidence="1">
    <location>
        <begin position="63"/>
        <end position="72"/>
    </location>
</feature>
<proteinExistence type="predicted"/>
<feature type="non-terminal residue" evidence="2">
    <location>
        <position position="1"/>
    </location>
</feature>
<gene>
    <name evidence="2" type="ORF">M9458_015419</name>
</gene>
<evidence type="ECO:0000313" key="2">
    <source>
        <dbReference type="EMBL" id="KAL0188320.1"/>
    </source>
</evidence>
<dbReference type="GO" id="GO:0004674">
    <property type="term" value="F:protein serine/threonine kinase activity"/>
    <property type="evidence" value="ECO:0007669"/>
    <property type="project" value="UniProtKB-EC"/>
</dbReference>
<feature type="compositionally biased region" description="Polar residues" evidence="1">
    <location>
        <begin position="51"/>
        <end position="62"/>
    </location>
</feature>
<reference evidence="2 3" key="1">
    <citation type="submission" date="2024-05" db="EMBL/GenBank/DDBJ databases">
        <title>Genome sequencing and assembly of Indian major carp, Cirrhinus mrigala (Hamilton, 1822).</title>
        <authorList>
            <person name="Mohindra V."/>
            <person name="Chowdhury L.M."/>
            <person name="Lal K."/>
            <person name="Jena J.K."/>
        </authorList>
    </citation>
    <scope>NUCLEOTIDE SEQUENCE [LARGE SCALE GENOMIC DNA]</scope>
    <source>
        <strain evidence="2">CM1030</strain>
        <tissue evidence="2">Blood</tissue>
    </source>
</reference>
<evidence type="ECO:0008006" key="4">
    <source>
        <dbReference type="Google" id="ProtNLM"/>
    </source>
</evidence>
<keyword evidence="3" id="KW-1185">Reference proteome</keyword>
<protein>
    <recommendedName>
        <fullName evidence="4">Alpha-type protein kinase domain-containing protein</fullName>
    </recommendedName>
</protein>
<sequence>ANPTVFELFHIQHQCNYFCGLLNLKPLKVPETLQTSPKPKGSSSPLLQRKTAPSSSSPQTPRKATKSPKVSRKLNPQT</sequence>